<dbReference type="InterPro" id="IPR008920">
    <property type="entry name" value="TF_FadR/GntR_C"/>
</dbReference>
<dbReference type="Pfam" id="PF00392">
    <property type="entry name" value="GntR"/>
    <property type="match status" value="1"/>
</dbReference>
<dbReference type="InterPro" id="IPR011711">
    <property type="entry name" value="GntR_C"/>
</dbReference>
<dbReference type="PANTHER" id="PTHR43537">
    <property type="entry name" value="TRANSCRIPTIONAL REGULATOR, GNTR FAMILY"/>
    <property type="match status" value="1"/>
</dbReference>
<evidence type="ECO:0000256" key="3">
    <source>
        <dbReference type="ARBA" id="ARBA00023163"/>
    </source>
</evidence>
<keyword evidence="3" id="KW-0804">Transcription</keyword>
<sequence>LVEKDLCVQLNVSRTSLREALRELEGEGVVAQESARGLTVVKISQRDAQNIYRIRADVEALIFEQFLMNADDTELAEAMRLCDAMVLSYETGAFSGIVEAKRRFYDHMCNVADNRVARDLLAKLTLRTAQLRRRSVVRKERQEQSILEITALKEALSSRPVQKPLTDDAEDLWAYAVALYGRDGVSDACLELQERFDADVPVLLYALWLAGRGCRLTPASMVMIDAEVGDWRREIAAVENRAFARAGFRDRQLAGGGESGRTEGREDRTRSSGWARSAG</sequence>
<feature type="non-terminal residue" evidence="6">
    <location>
        <position position="1"/>
    </location>
</feature>
<proteinExistence type="predicted"/>
<evidence type="ECO:0000256" key="4">
    <source>
        <dbReference type="SAM" id="MobiDB-lite"/>
    </source>
</evidence>
<dbReference type="Gene3D" id="1.20.120.530">
    <property type="entry name" value="GntR ligand-binding domain-like"/>
    <property type="match status" value="1"/>
</dbReference>
<feature type="region of interest" description="Disordered" evidence="4">
    <location>
        <begin position="252"/>
        <end position="279"/>
    </location>
</feature>
<dbReference type="InterPro" id="IPR036390">
    <property type="entry name" value="WH_DNA-bd_sf"/>
</dbReference>
<evidence type="ECO:0000313" key="6">
    <source>
        <dbReference type="EMBL" id="CAK9057035.1"/>
    </source>
</evidence>
<accession>A0ABP0N449</accession>
<organism evidence="6 7">
    <name type="scientific">Durusdinium trenchii</name>
    <dbReference type="NCBI Taxonomy" id="1381693"/>
    <lineage>
        <taxon>Eukaryota</taxon>
        <taxon>Sar</taxon>
        <taxon>Alveolata</taxon>
        <taxon>Dinophyceae</taxon>
        <taxon>Suessiales</taxon>
        <taxon>Symbiodiniaceae</taxon>
        <taxon>Durusdinium</taxon>
    </lineage>
</organism>
<dbReference type="InterPro" id="IPR012659">
    <property type="entry name" value="CHP02444"/>
</dbReference>
<keyword evidence="2" id="KW-0238">DNA-binding</keyword>
<evidence type="ECO:0000259" key="5">
    <source>
        <dbReference type="PROSITE" id="PS50949"/>
    </source>
</evidence>
<dbReference type="InterPro" id="IPR036388">
    <property type="entry name" value="WH-like_DNA-bd_sf"/>
</dbReference>
<dbReference type="InterPro" id="IPR000524">
    <property type="entry name" value="Tscrpt_reg_HTH_GntR"/>
</dbReference>
<keyword evidence="7" id="KW-1185">Reference proteome</keyword>
<dbReference type="SUPFAM" id="SSF48008">
    <property type="entry name" value="GntR ligand-binding domain-like"/>
    <property type="match status" value="1"/>
</dbReference>
<protein>
    <submittedName>
        <fullName evidence="6">Uncharacterized HTH-type transcriptional regulator YdhC</fullName>
    </submittedName>
</protein>
<dbReference type="PANTHER" id="PTHR43537:SF51">
    <property type="entry name" value="HTH-TYPE TRANSCRIPTIONAL REGULATOR LGOR-RELATED"/>
    <property type="match status" value="1"/>
</dbReference>
<dbReference type="PROSITE" id="PS50949">
    <property type="entry name" value="HTH_GNTR"/>
    <property type="match status" value="1"/>
</dbReference>
<gene>
    <name evidence="6" type="ORF">SCF082_LOCUS30665</name>
</gene>
<feature type="domain" description="HTH gntR-type" evidence="5">
    <location>
        <begin position="1"/>
        <end position="43"/>
    </location>
</feature>
<keyword evidence="1" id="KW-0805">Transcription regulation</keyword>
<evidence type="ECO:0000256" key="1">
    <source>
        <dbReference type="ARBA" id="ARBA00023015"/>
    </source>
</evidence>
<dbReference type="SUPFAM" id="SSF46785">
    <property type="entry name" value="Winged helix' DNA-binding domain"/>
    <property type="match status" value="1"/>
</dbReference>
<evidence type="ECO:0000313" key="7">
    <source>
        <dbReference type="Proteomes" id="UP001642464"/>
    </source>
</evidence>
<name>A0ABP0N449_9DINO</name>
<reference evidence="6 7" key="1">
    <citation type="submission" date="2024-02" db="EMBL/GenBank/DDBJ databases">
        <authorList>
            <person name="Chen Y."/>
            <person name="Shah S."/>
            <person name="Dougan E. K."/>
            <person name="Thang M."/>
            <person name="Chan C."/>
        </authorList>
    </citation>
    <scope>NUCLEOTIDE SEQUENCE [LARGE SCALE GENOMIC DNA]</scope>
</reference>
<dbReference type="Pfam" id="PF07729">
    <property type="entry name" value="FCD"/>
    <property type="match status" value="1"/>
</dbReference>
<dbReference type="Gene3D" id="1.10.10.10">
    <property type="entry name" value="Winged helix-like DNA-binding domain superfamily/Winged helix DNA-binding domain"/>
    <property type="match status" value="1"/>
</dbReference>
<feature type="compositionally biased region" description="Basic and acidic residues" evidence="4">
    <location>
        <begin position="260"/>
        <end position="270"/>
    </location>
</feature>
<dbReference type="EMBL" id="CAXAMM010025489">
    <property type="protein sequence ID" value="CAK9057035.1"/>
    <property type="molecule type" value="Genomic_DNA"/>
</dbReference>
<dbReference type="Pfam" id="PF09523">
    <property type="entry name" value="DUF2390"/>
    <property type="match status" value="1"/>
</dbReference>
<dbReference type="NCBIfam" id="TIGR02444">
    <property type="entry name" value="TIGR02444 family protein"/>
    <property type="match status" value="1"/>
</dbReference>
<dbReference type="Proteomes" id="UP001642464">
    <property type="component" value="Unassembled WGS sequence"/>
</dbReference>
<comment type="caution">
    <text evidence="6">The sequence shown here is derived from an EMBL/GenBank/DDBJ whole genome shotgun (WGS) entry which is preliminary data.</text>
</comment>
<evidence type="ECO:0000256" key="2">
    <source>
        <dbReference type="ARBA" id="ARBA00023125"/>
    </source>
</evidence>